<gene>
    <name evidence="2" type="ORF">J2Z17_001737</name>
</gene>
<keyword evidence="1" id="KW-0732">Signal</keyword>
<feature type="chain" id="PRO_5045599423" description="Suppressor of fused domain protein" evidence="1">
    <location>
        <begin position="21"/>
        <end position="262"/>
    </location>
</feature>
<proteinExistence type="predicted"/>
<comment type="caution">
    <text evidence="2">The sequence shown here is derived from an EMBL/GenBank/DDBJ whole genome shotgun (WGS) entry which is preliminary data.</text>
</comment>
<keyword evidence="3" id="KW-1185">Reference proteome</keyword>
<dbReference type="RefSeq" id="WP_209943924.1">
    <property type="nucleotide sequence ID" value="NZ_JAGGJU010000004.1"/>
</dbReference>
<evidence type="ECO:0008006" key="4">
    <source>
        <dbReference type="Google" id="ProtNLM"/>
    </source>
</evidence>
<feature type="signal peptide" evidence="1">
    <location>
        <begin position="1"/>
        <end position="20"/>
    </location>
</feature>
<evidence type="ECO:0000313" key="3">
    <source>
        <dbReference type="Proteomes" id="UP000759443"/>
    </source>
</evidence>
<dbReference type="Proteomes" id="UP000759443">
    <property type="component" value="Unassembled WGS sequence"/>
</dbReference>
<dbReference type="PROSITE" id="PS51257">
    <property type="entry name" value="PROKAR_LIPOPROTEIN"/>
    <property type="match status" value="1"/>
</dbReference>
<evidence type="ECO:0000313" key="2">
    <source>
        <dbReference type="EMBL" id="MBP1850303.1"/>
    </source>
</evidence>
<sequence length="262" mass="27552">MKKVLVAVFLGLLACCHAGAQTIALGDEDLTDKRTYAARDGYWSAIGRMEPDVLAPLVSAGLRGAAAWPTTRQAYRVIRRDGRVILATDGLSDPFKGVSGAGNGFEVELFIETGDIPDDLAGPAGTVGDLSRSWAFVILQQVAGMVAEAGGIRPQLQDYGVLSLEIPGVSASQVLTSQLPARFVTSDDAIGMLIGGPAPDFATRISDTPLSPVTVVPVVLLTARELEAIRKDGASARRRVTERLAARPQGALSDLGREDVSD</sequence>
<evidence type="ECO:0000256" key="1">
    <source>
        <dbReference type="SAM" id="SignalP"/>
    </source>
</evidence>
<accession>A0ABS4DX79</accession>
<organism evidence="2 3">
    <name type="scientific">Rhizobium halophytocola</name>
    <dbReference type="NCBI Taxonomy" id="735519"/>
    <lineage>
        <taxon>Bacteria</taxon>
        <taxon>Pseudomonadati</taxon>
        <taxon>Pseudomonadota</taxon>
        <taxon>Alphaproteobacteria</taxon>
        <taxon>Hyphomicrobiales</taxon>
        <taxon>Rhizobiaceae</taxon>
        <taxon>Rhizobium/Agrobacterium group</taxon>
        <taxon>Rhizobium</taxon>
    </lineage>
</organism>
<protein>
    <recommendedName>
        <fullName evidence="4">Suppressor of fused domain protein</fullName>
    </recommendedName>
</protein>
<name>A0ABS4DX79_9HYPH</name>
<reference evidence="2 3" key="1">
    <citation type="submission" date="2021-03" db="EMBL/GenBank/DDBJ databases">
        <title>Genomic Encyclopedia of Type Strains, Phase IV (KMG-IV): sequencing the most valuable type-strain genomes for metagenomic binning, comparative biology and taxonomic classification.</title>
        <authorList>
            <person name="Goeker M."/>
        </authorList>
    </citation>
    <scope>NUCLEOTIDE SEQUENCE [LARGE SCALE GENOMIC DNA]</scope>
    <source>
        <strain evidence="2 3">DSM 21600</strain>
    </source>
</reference>
<dbReference type="EMBL" id="JAGGJU010000004">
    <property type="protein sequence ID" value="MBP1850303.1"/>
    <property type="molecule type" value="Genomic_DNA"/>
</dbReference>